<accession>A0A9D2J7T6</accession>
<dbReference type="EMBL" id="DXBR01000049">
    <property type="protein sequence ID" value="HIZ39337.1"/>
    <property type="molecule type" value="Genomic_DNA"/>
</dbReference>
<name>A0A9D2J7T6_9FIRM</name>
<dbReference type="Proteomes" id="UP000824049">
    <property type="component" value="Unassembled WGS sequence"/>
</dbReference>
<protein>
    <submittedName>
        <fullName evidence="1">Uncharacterized protein</fullName>
    </submittedName>
</protein>
<sequence length="81" mass="9446">MIAMLRNSRQMEDFMQDLMKDIYAMQEQGIDPLYQTAYLAKRVFTAPPLREGEEAAFTTSQLRRIFFLAGEHTVVKRGDKE</sequence>
<comment type="caution">
    <text evidence="1">The sequence shown here is derived from an EMBL/GenBank/DDBJ whole genome shotgun (WGS) entry which is preliminary data.</text>
</comment>
<dbReference type="AlphaFoldDB" id="A0A9D2J7T6"/>
<gene>
    <name evidence="1" type="ORF">H9968_05310</name>
</gene>
<proteinExistence type="predicted"/>
<evidence type="ECO:0000313" key="2">
    <source>
        <dbReference type="Proteomes" id="UP000824049"/>
    </source>
</evidence>
<organism evidence="1 2">
    <name type="scientific">Candidatus Anaerobutyricum stercoris</name>
    <dbReference type="NCBI Taxonomy" id="2838457"/>
    <lineage>
        <taxon>Bacteria</taxon>
        <taxon>Bacillati</taxon>
        <taxon>Bacillota</taxon>
        <taxon>Clostridia</taxon>
        <taxon>Lachnospirales</taxon>
        <taxon>Lachnospiraceae</taxon>
        <taxon>Anaerobutyricum</taxon>
    </lineage>
</organism>
<evidence type="ECO:0000313" key="1">
    <source>
        <dbReference type="EMBL" id="HIZ39337.1"/>
    </source>
</evidence>
<reference evidence="1" key="2">
    <citation type="submission" date="2021-04" db="EMBL/GenBank/DDBJ databases">
        <authorList>
            <person name="Gilroy R."/>
        </authorList>
    </citation>
    <scope>NUCLEOTIDE SEQUENCE</scope>
    <source>
        <strain evidence="1">CHK179-28034</strain>
    </source>
</reference>
<reference evidence="1" key="1">
    <citation type="journal article" date="2021" name="PeerJ">
        <title>Extensive microbial diversity within the chicken gut microbiome revealed by metagenomics and culture.</title>
        <authorList>
            <person name="Gilroy R."/>
            <person name="Ravi A."/>
            <person name="Getino M."/>
            <person name="Pursley I."/>
            <person name="Horton D.L."/>
            <person name="Alikhan N.F."/>
            <person name="Baker D."/>
            <person name="Gharbi K."/>
            <person name="Hall N."/>
            <person name="Watson M."/>
            <person name="Adriaenssens E.M."/>
            <person name="Foster-Nyarko E."/>
            <person name="Jarju S."/>
            <person name="Secka A."/>
            <person name="Antonio M."/>
            <person name="Oren A."/>
            <person name="Chaudhuri R.R."/>
            <person name="La Ragione R."/>
            <person name="Hildebrand F."/>
            <person name="Pallen M.J."/>
        </authorList>
    </citation>
    <scope>NUCLEOTIDE SEQUENCE</scope>
    <source>
        <strain evidence="1">CHK179-28034</strain>
    </source>
</reference>